<evidence type="ECO:0000313" key="2">
    <source>
        <dbReference type="EMBL" id="MBE7369626.1"/>
    </source>
</evidence>
<sequence>MQNRVRTHVAALMLLVPAATAFVAAPAAAQSRFARAPQIESFEVRGGGERFEPGRELRFRLEGTPNARAWVEIPNVTQLELRETRRGVYEGEYVIRRRDDRRDFERAVASLQDNGQRVTARVALRDRDDDRPGRGNGGPQIVEVTPANGARVDDDGRVRIAAKLRDNRRIEDVTLRVDGRDVTGDARIERDEIEYRANLPRGRHTAELSVRDRAGRTARQSWSFDVVERGRASPPVGAVPVPVPVLPPVAVAPTAPAIEVMSHPVDAVWDIHNPHPIRGRTFPHATVRVLVDAVSEMNGGGTQQTIADTTVRADANGNFAVVPRLLNPNLRMTGTGYQMRLISTTGAQTAETRLRLRHG</sequence>
<feature type="signal peptide" evidence="1">
    <location>
        <begin position="1"/>
        <end position="21"/>
    </location>
</feature>
<reference evidence="2 3" key="1">
    <citation type="submission" date="2020-10" db="EMBL/GenBank/DDBJ databases">
        <title>Ramlibacter sp. HM2 16S ribosomal RNA gene Genome sequencing and assembly.</title>
        <authorList>
            <person name="Kang M."/>
        </authorList>
    </citation>
    <scope>NUCLEOTIDE SEQUENCE [LARGE SCALE GENOMIC DNA]</scope>
    <source>
        <strain evidence="2 3">HM2</strain>
    </source>
</reference>
<evidence type="ECO:0000313" key="3">
    <source>
        <dbReference type="Proteomes" id="UP000806285"/>
    </source>
</evidence>
<gene>
    <name evidence="2" type="ORF">IM787_18830</name>
</gene>
<protein>
    <submittedName>
        <fullName evidence="2">Uncharacterized protein</fullName>
    </submittedName>
</protein>
<dbReference type="Proteomes" id="UP000806285">
    <property type="component" value="Unassembled WGS sequence"/>
</dbReference>
<keyword evidence="1" id="KW-0732">Signal</keyword>
<proteinExistence type="predicted"/>
<accession>A0ABR9S7Z4</accession>
<comment type="caution">
    <text evidence="2">The sequence shown here is derived from an EMBL/GenBank/DDBJ whole genome shotgun (WGS) entry which is preliminary data.</text>
</comment>
<organism evidence="2 3">
    <name type="scientific">Ramlibacter pallidus</name>
    <dbReference type="NCBI Taxonomy" id="2780087"/>
    <lineage>
        <taxon>Bacteria</taxon>
        <taxon>Pseudomonadati</taxon>
        <taxon>Pseudomonadota</taxon>
        <taxon>Betaproteobacteria</taxon>
        <taxon>Burkholderiales</taxon>
        <taxon>Comamonadaceae</taxon>
        <taxon>Ramlibacter</taxon>
    </lineage>
</organism>
<dbReference type="InterPro" id="IPR013783">
    <property type="entry name" value="Ig-like_fold"/>
</dbReference>
<name>A0ABR9S7Z4_9BURK</name>
<feature type="chain" id="PRO_5047485483" evidence="1">
    <location>
        <begin position="22"/>
        <end position="359"/>
    </location>
</feature>
<evidence type="ECO:0000256" key="1">
    <source>
        <dbReference type="SAM" id="SignalP"/>
    </source>
</evidence>
<dbReference type="Gene3D" id="2.60.40.10">
    <property type="entry name" value="Immunoglobulins"/>
    <property type="match status" value="1"/>
</dbReference>
<dbReference type="RefSeq" id="WP_193678240.1">
    <property type="nucleotide sequence ID" value="NZ_JADDIV010000005.1"/>
</dbReference>
<keyword evidence="3" id="KW-1185">Reference proteome</keyword>
<dbReference type="EMBL" id="JADDIV010000005">
    <property type="protein sequence ID" value="MBE7369626.1"/>
    <property type="molecule type" value="Genomic_DNA"/>
</dbReference>